<dbReference type="CDD" id="cd04606">
    <property type="entry name" value="CBS_pair_Mg_transporter"/>
    <property type="match status" value="1"/>
</dbReference>
<dbReference type="Pfam" id="PF01769">
    <property type="entry name" value="MgtE"/>
    <property type="match status" value="1"/>
</dbReference>
<dbReference type="InterPro" id="IPR038076">
    <property type="entry name" value="MgtE_N_sf"/>
</dbReference>
<evidence type="ECO:0000256" key="7">
    <source>
        <dbReference type="ARBA" id="ARBA00023136"/>
    </source>
</evidence>
<feature type="domain" description="CBS" evidence="9">
    <location>
        <begin position="137"/>
        <end position="200"/>
    </location>
</feature>
<dbReference type="PROSITE" id="PS51371">
    <property type="entry name" value="CBS"/>
    <property type="match status" value="2"/>
</dbReference>
<comment type="similarity">
    <text evidence="2">Belongs to the SLC41A transporter family.</text>
</comment>
<comment type="subcellular location">
    <subcellularLocation>
        <location evidence="1">Membrane</location>
        <topology evidence="1">Multi-pass membrane protein</topology>
    </subcellularLocation>
</comment>
<dbReference type="InterPro" id="IPR006667">
    <property type="entry name" value="SLC41_membr_dom"/>
</dbReference>
<protein>
    <submittedName>
        <fullName evidence="10">Mg/Co/Ni transporter MgtE, CBS domain-containing</fullName>
    </submittedName>
</protein>
<dbReference type="SUPFAM" id="SSF54631">
    <property type="entry name" value="CBS-domain pair"/>
    <property type="match status" value="1"/>
</dbReference>
<feature type="transmembrane region" description="Helical" evidence="8">
    <location>
        <begin position="359"/>
        <end position="378"/>
    </location>
</feature>
<dbReference type="AlphaFoldDB" id="A0A3B1D8M8"/>
<reference evidence="10" key="1">
    <citation type="submission" date="2018-06" db="EMBL/GenBank/DDBJ databases">
        <authorList>
            <person name="Zhirakovskaya E."/>
        </authorList>
    </citation>
    <scope>NUCLEOTIDE SEQUENCE</scope>
</reference>
<dbReference type="GO" id="GO:0016020">
    <property type="term" value="C:membrane"/>
    <property type="evidence" value="ECO:0007669"/>
    <property type="project" value="UniProtKB-SubCell"/>
</dbReference>
<dbReference type="SMART" id="SM00116">
    <property type="entry name" value="CBS"/>
    <property type="match status" value="2"/>
</dbReference>
<dbReference type="Pfam" id="PF03448">
    <property type="entry name" value="MgtE_N"/>
    <property type="match status" value="1"/>
</dbReference>
<organism evidence="10">
    <name type="scientific">hydrothermal vent metagenome</name>
    <dbReference type="NCBI Taxonomy" id="652676"/>
    <lineage>
        <taxon>unclassified sequences</taxon>
        <taxon>metagenomes</taxon>
        <taxon>ecological metagenomes</taxon>
    </lineage>
</organism>
<sequence>MYSQLILPDILEMLRNNDEKGLSVFCEVLYPAQTAEVLEELESPEDVWNILSHCDLSRQVEIFEFLTLPKQVQLVANVDRERLSKIIEEMSPDDRVDLLSRLKTKRVENLLPLIAQAERADIRRLLSYPEDSAGAIMTTEYASLLTDVTISKAYEQLRLQAPTRETIYYIFVIDQSRRLRGIISLQELILAHPDALLSDVMHDNVISVRVDDDQEYVALELARYDFIAIPVVDDSNRLVGIVTHDDVIDIIQEEATEDAHRVGAIEPLEDGYLETPLLTVAWKRGIWLLLLSVVALVTAEVLSHFNKTSQQQAWLVMFLPLVLASGGNAGSQSATLVIRSLAVGELERKKYWQLASRELMVGCLLGSSVAIVGFTAAMTWFELSFAKSSIILLTVLIVMILGTVNGSMLPLLLKRFGLDPALMSNPLIAALSDVIGVAIYFTIATLWLVG</sequence>
<dbReference type="Pfam" id="PF00571">
    <property type="entry name" value="CBS"/>
    <property type="match status" value="2"/>
</dbReference>
<name>A0A3B1D8M8_9ZZZZ</name>
<keyword evidence="6 8" id="KW-1133">Transmembrane helix</keyword>
<gene>
    <name evidence="10" type="ORF">MNBD_PLANCTO02-2408</name>
</gene>
<dbReference type="InterPro" id="IPR046342">
    <property type="entry name" value="CBS_dom_sf"/>
</dbReference>
<dbReference type="EMBL" id="UOGL01000312">
    <property type="protein sequence ID" value="VAX39196.1"/>
    <property type="molecule type" value="Genomic_DNA"/>
</dbReference>
<feature type="transmembrane region" description="Helical" evidence="8">
    <location>
        <begin position="390"/>
        <end position="413"/>
    </location>
</feature>
<dbReference type="GO" id="GO:0015095">
    <property type="term" value="F:magnesium ion transmembrane transporter activity"/>
    <property type="evidence" value="ECO:0007669"/>
    <property type="project" value="InterPro"/>
</dbReference>
<evidence type="ECO:0000256" key="8">
    <source>
        <dbReference type="SAM" id="Phobius"/>
    </source>
</evidence>
<feature type="domain" description="CBS" evidence="9">
    <location>
        <begin position="201"/>
        <end position="257"/>
    </location>
</feature>
<dbReference type="NCBIfam" id="TIGR00400">
    <property type="entry name" value="mgtE"/>
    <property type="match status" value="1"/>
</dbReference>
<evidence type="ECO:0000256" key="3">
    <source>
        <dbReference type="ARBA" id="ARBA00022448"/>
    </source>
</evidence>
<dbReference type="PANTHER" id="PTHR43773:SF1">
    <property type="entry name" value="MAGNESIUM TRANSPORTER MGTE"/>
    <property type="match status" value="1"/>
</dbReference>
<feature type="transmembrane region" description="Helical" evidence="8">
    <location>
        <begin position="286"/>
        <end position="305"/>
    </location>
</feature>
<evidence type="ECO:0000256" key="2">
    <source>
        <dbReference type="ARBA" id="ARBA00009749"/>
    </source>
</evidence>
<evidence type="ECO:0000256" key="4">
    <source>
        <dbReference type="ARBA" id="ARBA00022692"/>
    </source>
</evidence>
<dbReference type="InterPro" id="IPR006668">
    <property type="entry name" value="Mg_transptr_MgtE_intracell_dom"/>
</dbReference>
<dbReference type="SUPFAM" id="SSF158791">
    <property type="entry name" value="MgtE N-terminal domain-like"/>
    <property type="match status" value="1"/>
</dbReference>
<keyword evidence="5" id="KW-0460">Magnesium</keyword>
<keyword evidence="7 8" id="KW-0472">Membrane</keyword>
<dbReference type="SUPFAM" id="SSF161093">
    <property type="entry name" value="MgtE membrane domain-like"/>
    <property type="match status" value="1"/>
</dbReference>
<evidence type="ECO:0000313" key="10">
    <source>
        <dbReference type="EMBL" id="VAX39196.1"/>
    </source>
</evidence>
<dbReference type="InterPro" id="IPR006669">
    <property type="entry name" value="MgtE_transporter"/>
</dbReference>
<dbReference type="PANTHER" id="PTHR43773">
    <property type="entry name" value="MAGNESIUM TRANSPORTER MGTE"/>
    <property type="match status" value="1"/>
</dbReference>
<dbReference type="Gene3D" id="1.10.357.20">
    <property type="entry name" value="SLC41 divalent cation transporters, integral membrane domain"/>
    <property type="match status" value="1"/>
</dbReference>
<dbReference type="SMART" id="SM00924">
    <property type="entry name" value="MgtE_N"/>
    <property type="match status" value="1"/>
</dbReference>
<evidence type="ECO:0000259" key="9">
    <source>
        <dbReference type="PROSITE" id="PS51371"/>
    </source>
</evidence>
<dbReference type="InterPro" id="IPR000644">
    <property type="entry name" value="CBS_dom"/>
</dbReference>
<evidence type="ECO:0000256" key="5">
    <source>
        <dbReference type="ARBA" id="ARBA00022842"/>
    </source>
</evidence>
<feature type="transmembrane region" description="Helical" evidence="8">
    <location>
        <begin position="425"/>
        <end position="449"/>
    </location>
</feature>
<dbReference type="Gene3D" id="1.25.60.10">
    <property type="entry name" value="MgtE N-terminal domain-like"/>
    <property type="match status" value="1"/>
</dbReference>
<proteinExistence type="inferred from homology"/>
<evidence type="ECO:0000256" key="1">
    <source>
        <dbReference type="ARBA" id="ARBA00004141"/>
    </source>
</evidence>
<keyword evidence="3" id="KW-0813">Transport</keyword>
<evidence type="ECO:0000256" key="6">
    <source>
        <dbReference type="ARBA" id="ARBA00022989"/>
    </source>
</evidence>
<keyword evidence="4 8" id="KW-0812">Transmembrane</keyword>
<accession>A0A3B1D8M8</accession>
<dbReference type="Gene3D" id="3.10.580.10">
    <property type="entry name" value="CBS-domain"/>
    <property type="match status" value="1"/>
</dbReference>
<dbReference type="InterPro" id="IPR036739">
    <property type="entry name" value="SLC41_membr_dom_sf"/>
</dbReference>